<accession>A0A0W7TS48</accession>
<feature type="domain" description="YodL-like" evidence="3">
    <location>
        <begin position="798"/>
        <end position="898"/>
    </location>
</feature>
<evidence type="ECO:0000259" key="3">
    <source>
        <dbReference type="Pfam" id="PF14191"/>
    </source>
</evidence>
<dbReference type="InterPro" id="IPR025465">
    <property type="entry name" value="DUF4316"/>
</dbReference>
<evidence type="ECO:0000256" key="1">
    <source>
        <dbReference type="SAM" id="MobiDB-lite"/>
    </source>
</evidence>
<feature type="domain" description="Large polyvalent protein associated" evidence="5">
    <location>
        <begin position="230"/>
        <end position="322"/>
    </location>
</feature>
<evidence type="ECO:0000259" key="4">
    <source>
        <dbReference type="Pfam" id="PF14195"/>
    </source>
</evidence>
<dbReference type="InterPro" id="IPR013610">
    <property type="entry name" value="ArdC_N"/>
</dbReference>
<organism evidence="6 7">
    <name type="scientific">Ruthenibacterium lactatiformans</name>
    <dbReference type="NCBI Taxonomy" id="1550024"/>
    <lineage>
        <taxon>Bacteria</taxon>
        <taxon>Bacillati</taxon>
        <taxon>Bacillota</taxon>
        <taxon>Clostridia</taxon>
        <taxon>Eubacteriales</taxon>
        <taxon>Oscillospiraceae</taxon>
        <taxon>Ruthenibacterium</taxon>
    </lineage>
</organism>
<dbReference type="Pfam" id="PF14195">
    <property type="entry name" value="DUF4316"/>
    <property type="match status" value="1"/>
</dbReference>
<evidence type="ECO:0000259" key="2">
    <source>
        <dbReference type="Pfam" id="PF08401"/>
    </source>
</evidence>
<evidence type="ECO:0000313" key="7">
    <source>
        <dbReference type="Proteomes" id="UP000053433"/>
    </source>
</evidence>
<dbReference type="RefSeq" id="WP_058723030.1">
    <property type="nucleotide sequence ID" value="NZ_LMUA01000007.1"/>
</dbReference>
<dbReference type="Pfam" id="PF08401">
    <property type="entry name" value="ArdcN"/>
    <property type="match status" value="1"/>
</dbReference>
<dbReference type="Proteomes" id="UP000053433">
    <property type="component" value="Unassembled WGS sequence"/>
</dbReference>
<dbReference type="Pfam" id="PF18843">
    <property type="entry name" value="LPD28"/>
    <property type="match status" value="1"/>
</dbReference>
<dbReference type="InterPro" id="IPR040809">
    <property type="entry name" value="LPD28"/>
</dbReference>
<feature type="compositionally biased region" description="Basic and acidic residues" evidence="1">
    <location>
        <begin position="957"/>
        <end position="975"/>
    </location>
</feature>
<dbReference type="Pfam" id="PF14191">
    <property type="entry name" value="YodL"/>
    <property type="match status" value="1"/>
</dbReference>
<dbReference type="AlphaFoldDB" id="A0A0W7TS48"/>
<feature type="domain" description="DUF4316" evidence="4">
    <location>
        <begin position="902"/>
        <end position="952"/>
    </location>
</feature>
<dbReference type="EMBL" id="LMUA01000007">
    <property type="protein sequence ID" value="KUE76684.1"/>
    <property type="molecule type" value="Genomic_DNA"/>
</dbReference>
<dbReference type="GO" id="GO:0003697">
    <property type="term" value="F:single-stranded DNA binding"/>
    <property type="evidence" value="ECO:0007669"/>
    <property type="project" value="InterPro"/>
</dbReference>
<evidence type="ECO:0000259" key="5">
    <source>
        <dbReference type="Pfam" id="PF18843"/>
    </source>
</evidence>
<evidence type="ECO:0000313" key="6">
    <source>
        <dbReference type="EMBL" id="KUE76684.1"/>
    </source>
</evidence>
<comment type="caution">
    <text evidence="6">The sequence shown here is derived from an EMBL/GenBank/DDBJ whole genome shotgun (WGS) entry which is preliminary data.</text>
</comment>
<reference evidence="6 7" key="1">
    <citation type="submission" date="2015-10" db="EMBL/GenBank/DDBJ databases">
        <title>A novel member of the family Ruminococcaceae isolated from human faeces.</title>
        <authorList>
            <person name="Shkoporov A.N."/>
            <person name="Chaplin A.V."/>
            <person name="Motuzova O.V."/>
            <person name="Kafarskaia L.I."/>
            <person name="Efimov B.A."/>
        </authorList>
    </citation>
    <scope>NUCLEOTIDE SEQUENCE [LARGE SCALE GENOMIC DNA]</scope>
    <source>
        <strain evidence="6 7">668</strain>
    </source>
</reference>
<feature type="compositionally biased region" description="Polar residues" evidence="1">
    <location>
        <begin position="657"/>
        <end position="668"/>
    </location>
</feature>
<sequence length="991" mass="111442">MAEQKQTNRERLREITEGIEQGIKELFESEKYMQYLRTMSQFHTYSRNNVMLINMQMPGATRVAGFNKWRDQFGRHVKKGEKSIKIIAPTPYKKKVEEIKRDPDTKAPLLDKDGKAIIEEKEVSIPMFKVVSVFDVSQTEGKPLPQLASDLTGNVQNYEIFMEALRRSSPVPMEIKPIRKSMDGYFDPENQSITIRDDMSEIQTVSAAIHEITHAKLHNEAAPIPADAPTYEEVEIFDQPALFDNGRIDAATIPDGLFRYELRGSDDDPGSPAAVEMNVVVNHAGTIITTKPLTIPEEGFLPLTEENGLNFLGGEMTMQEFQRNHQKDRQTEEVEAESVSYAVCQYYGIETGENSFGYIANWSSGKELPELKASLDTIQRTASGLISDIDRNFMEICKERGIDLTAQKEASPAADSIEQFVSDFCDYMDQLYQAGVMQRPHSLDSREQTIADIAHELHHGNFLDMRDYISYASGLSGAPSAEALLNRLDKLEYAREAELSYRVHDNPQAVNGQEASYIQAYEKSTNGEPVPREIIFAGSREQCDKILEQLNAGRIGYKDVWALGDLPLPEPGQTEPAQENMRKSYLAHANPRATGEHDRYYIQAYDSTPGGSIGAEIVGYGTKELCIEVAEQLNSGAISQNEALQWLEGNQMQDTFAQTDESPVQQEEVSTDAETPPAPMLPDAPEQALDEYPMPDEALNVADLEAYGYLDGDMLPLSKEQAMELFDKELTVYAIVDGGSAEMLFDREDFDTQAPEILFAVSREEWEASPLFHEKIMERHDHQEEREAAFLAHEGDCFAIYQVNRSDPNNVRFMNMDWLQSHDLTVERANYDLVYTGELTADGSTGRTLEALYEQFNLHHPADYHHPSMSVSDIVAVKQNGVVSCHYCDSFGFQEISGFLAPDNPLRNAEMALEDDYGMIDGIINNGPKEPTVAELEQQAQSGQPISLMDLADAVHRERQEKKKSVVEQLKAKPKQEHKKTAPKRSAEREL</sequence>
<gene>
    <name evidence="6" type="ORF">ASJ35_06640</name>
</gene>
<feature type="region of interest" description="Disordered" evidence="1">
    <location>
        <begin position="957"/>
        <end position="991"/>
    </location>
</feature>
<name>A0A0W7TS48_9FIRM</name>
<proteinExistence type="predicted"/>
<evidence type="ECO:0008006" key="8">
    <source>
        <dbReference type="Google" id="ProtNLM"/>
    </source>
</evidence>
<feature type="region of interest" description="Disordered" evidence="1">
    <location>
        <begin position="657"/>
        <end position="688"/>
    </location>
</feature>
<dbReference type="InterPro" id="IPR025923">
    <property type="entry name" value="YodL-like_dom"/>
</dbReference>
<feature type="domain" description="N-terminal" evidence="2">
    <location>
        <begin position="12"/>
        <end position="134"/>
    </location>
</feature>
<protein>
    <recommendedName>
        <fullName evidence="8">DUF4316 domain-containing protein</fullName>
    </recommendedName>
</protein>